<dbReference type="GO" id="GO:0005634">
    <property type="term" value="C:nucleus"/>
    <property type="evidence" value="ECO:0007669"/>
    <property type="project" value="TreeGrafter"/>
</dbReference>
<protein>
    <submittedName>
        <fullName evidence="2">Protein kinase-like domain</fullName>
    </submittedName>
</protein>
<sequence length="507" mass="59941">MQNSLKEFQQVLNDQDFVGPYKDIPNPFKKVEEQGEFLLLQGFYMYSEKERIKGKLIHKIKLDSEDGMATLITDNQYQFQCWQQEVQKFCKFTNFLQRYKVECRVYEHFYSCIDKDKKVQAIAKIVSKKGSRCVEQKKFVENEITILRKVQNQCMLIPQFKKIYEDENYIYLTFSYFQGEDLQKICKDQRLQEIAIATLAYHILKGLKVIHNQRYYHGNIKLENIVFSNNKKDNEIFIVNFKYLEEKTDAYREKLIKKGNNFYVAPEILNSRNFDEKIDIFSLGVCLYYMVFKQTPYVKIEKQSNSTFYDYELDLSPLQKMKIEKKKNPNQKTPLSATGIDFFLNLLSENPKDRLSAAQAINHAWFINFTSKQGNKKKKYNHNFLEGTFSLRTIIESSEMSEKQYTNARGLTVLQIKDVQVYNSEDEDIDEEGELPVCNDEYKRQKHPIIGNNFRDSNVKQSMLIIKKYFSQGNIQYQQNYQSMQDIANDNEVNNKILGFLEGQSPN</sequence>
<keyword evidence="3" id="KW-1185">Reference proteome</keyword>
<dbReference type="GO" id="GO:0004674">
    <property type="term" value="F:protein serine/threonine kinase activity"/>
    <property type="evidence" value="ECO:0007669"/>
    <property type="project" value="TreeGrafter"/>
</dbReference>
<dbReference type="AlphaFoldDB" id="A0A0V0QZ68"/>
<dbReference type="Gene3D" id="1.10.510.10">
    <property type="entry name" value="Transferase(Phosphotransferase) domain 1"/>
    <property type="match status" value="1"/>
</dbReference>
<dbReference type="PANTHER" id="PTHR44167">
    <property type="entry name" value="OVARIAN-SPECIFIC SERINE/THREONINE-PROTEIN KINASE LOK-RELATED"/>
    <property type="match status" value="1"/>
</dbReference>
<dbReference type="InParanoid" id="A0A0V0QZ68"/>
<comment type="caution">
    <text evidence="2">The sequence shown here is derived from an EMBL/GenBank/DDBJ whole genome shotgun (WGS) entry which is preliminary data.</text>
</comment>
<dbReference type="Pfam" id="PF00069">
    <property type="entry name" value="Pkinase"/>
    <property type="match status" value="1"/>
</dbReference>
<gene>
    <name evidence="2" type="ORF">PPERSA_00349</name>
</gene>
<feature type="domain" description="Protein kinase" evidence="1">
    <location>
        <begin position="99"/>
        <end position="366"/>
    </location>
</feature>
<dbReference type="Proteomes" id="UP000054937">
    <property type="component" value="Unassembled WGS sequence"/>
</dbReference>
<dbReference type="Gene3D" id="3.30.200.20">
    <property type="entry name" value="Phosphorylase Kinase, domain 1"/>
    <property type="match status" value="1"/>
</dbReference>
<dbReference type="GO" id="GO:0005524">
    <property type="term" value="F:ATP binding"/>
    <property type="evidence" value="ECO:0007669"/>
    <property type="project" value="InterPro"/>
</dbReference>
<evidence type="ECO:0000313" key="2">
    <source>
        <dbReference type="EMBL" id="KRX07192.1"/>
    </source>
</evidence>
<name>A0A0V0QZ68_PSEPJ</name>
<organism evidence="2 3">
    <name type="scientific">Pseudocohnilembus persalinus</name>
    <name type="common">Ciliate</name>
    <dbReference type="NCBI Taxonomy" id="266149"/>
    <lineage>
        <taxon>Eukaryota</taxon>
        <taxon>Sar</taxon>
        <taxon>Alveolata</taxon>
        <taxon>Ciliophora</taxon>
        <taxon>Intramacronucleata</taxon>
        <taxon>Oligohymenophorea</taxon>
        <taxon>Scuticociliatia</taxon>
        <taxon>Philasterida</taxon>
        <taxon>Pseudocohnilembidae</taxon>
        <taxon>Pseudocohnilembus</taxon>
    </lineage>
</organism>
<dbReference type="GO" id="GO:0005737">
    <property type="term" value="C:cytoplasm"/>
    <property type="evidence" value="ECO:0007669"/>
    <property type="project" value="TreeGrafter"/>
</dbReference>
<reference evidence="2 3" key="1">
    <citation type="journal article" date="2015" name="Sci. Rep.">
        <title>Genome of the facultative scuticociliatosis pathogen Pseudocohnilembus persalinus provides insight into its virulence through horizontal gene transfer.</title>
        <authorList>
            <person name="Xiong J."/>
            <person name="Wang G."/>
            <person name="Cheng J."/>
            <person name="Tian M."/>
            <person name="Pan X."/>
            <person name="Warren A."/>
            <person name="Jiang C."/>
            <person name="Yuan D."/>
            <person name="Miao W."/>
        </authorList>
    </citation>
    <scope>NUCLEOTIDE SEQUENCE [LARGE SCALE GENOMIC DNA]</scope>
    <source>
        <strain evidence="2">36N120E</strain>
    </source>
</reference>
<dbReference type="GO" id="GO:0044773">
    <property type="term" value="P:mitotic DNA damage checkpoint signaling"/>
    <property type="evidence" value="ECO:0007669"/>
    <property type="project" value="TreeGrafter"/>
</dbReference>
<dbReference type="EMBL" id="LDAU01000085">
    <property type="protein sequence ID" value="KRX07192.1"/>
    <property type="molecule type" value="Genomic_DNA"/>
</dbReference>
<evidence type="ECO:0000259" key="1">
    <source>
        <dbReference type="PROSITE" id="PS50011"/>
    </source>
</evidence>
<dbReference type="OMA" id="QAINHAW"/>
<keyword evidence="2" id="KW-0418">Kinase</keyword>
<proteinExistence type="predicted"/>
<dbReference type="PROSITE" id="PS50011">
    <property type="entry name" value="PROTEIN_KINASE_DOM"/>
    <property type="match status" value="1"/>
</dbReference>
<dbReference type="InterPro" id="IPR000719">
    <property type="entry name" value="Prot_kinase_dom"/>
</dbReference>
<dbReference type="OrthoDB" id="283739at2759"/>
<dbReference type="InterPro" id="IPR011009">
    <property type="entry name" value="Kinase-like_dom_sf"/>
</dbReference>
<dbReference type="PANTHER" id="PTHR44167:SF18">
    <property type="entry name" value="PROTEIN KINASE DOMAIN-CONTAINING PROTEIN"/>
    <property type="match status" value="1"/>
</dbReference>
<dbReference type="SUPFAM" id="SSF56112">
    <property type="entry name" value="Protein kinase-like (PK-like)"/>
    <property type="match status" value="1"/>
</dbReference>
<keyword evidence="2" id="KW-0808">Transferase</keyword>
<evidence type="ECO:0000313" key="3">
    <source>
        <dbReference type="Proteomes" id="UP000054937"/>
    </source>
</evidence>
<accession>A0A0V0QZ68</accession>